<dbReference type="InterPro" id="IPR039537">
    <property type="entry name" value="Retrotran_Ty1/copia-like"/>
</dbReference>
<dbReference type="InterPro" id="IPR001584">
    <property type="entry name" value="Integrase_cat-core"/>
</dbReference>
<protein>
    <recommendedName>
        <fullName evidence="11">Retrovirus-related Pol polyprotein from transposon TNT 1-94</fullName>
    </recommendedName>
</protein>
<dbReference type="SUPFAM" id="SSF56672">
    <property type="entry name" value="DNA/RNA polymerases"/>
    <property type="match status" value="2"/>
</dbReference>
<dbReference type="Pfam" id="PF00098">
    <property type="entry name" value="zf-CCHC"/>
    <property type="match status" value="1"/>
</dbReference>
<dbReference type="GO" id="GO:0004518">
    <property type="term" value="F:nuclease activity"/>
    <property type="evidence" value="ECO:0007669"/>
    <property type="project" value="InterPro"/>
</dbReference>
<evidence type="ECO:0000259" key="8">
    <source>
        <dbReference type="PROSITE" id="PS50994"/>
    </source>
</evidence>
<comment type="caution">
    <text evidence="9">The sequence shown here is derived from an EMBL/GenBank/DDBJ whole genome shotgun (WGS) entry which is preliminary data.</text>
</comment>
<keyword evidence="10" id="KW-1185">Reference proteome</keyword>
<dbReference type="PANTHER" id="PTHR42648:SF28">
    <property type="entry name" value="TRANSPOSON-ENCODED PROTEIN WITH RIBONUCLEASE H-LIKE AND RETROVIRUS ZINC FINGER-LIKE DOMAINS"/>
    <property type="match status" value="1"/>
</dbReference>
<evidence type="ECO:0000259" key="7">
    <source>
        <dbReference type="PROSITE" id="PS50158"/>
    </source>
</evidence>
<feature type="region of interest" description="Disordered" evidence="6">
    <location>
        <begin position="1183"/>
        <end position="1227"/>
    </location>
</feature>
<feature type="compositionally biased region" description="Basic residues" evidence="6">
    <location>
        <begin position="286"/>
        <end position="297"/>
    </location>
</feature>
<feature type="region of interest" description="Disordered" evidence="6">
    <location>
        <begin position="720"/>
        <end position="774"/>
    </location>
</feature>
<dbReference type="SUPFAM" id="SSF53098">
    <property type="entry name" value="Ribonuclease H-like"/>
    <property type="match status" value="3"/>
</dbReference>
<keyword evidence="5" id="KW-0862">Zinc</keyword>
<dbReference type="InterPro" id="IPR036397">
    <property type="entry name" value="RNaseH_sf"/>
</dbReference>
<dbReference type="EMBL" id="VEPZ02001403">
    <property type="protein sequence ID" value="KAE8675254.1"/>
    <property type="molecule type" value="Genomic_DNA"/>
</dbReference>
<dbReference type="InterPro" id="IPR036104">
    <property type="entry name" value="BFN_sf"/>
</dbReference>
<evidence type="ECO:0000256" key="5">
    <source>
        <dbReference type="PROSITE-ProRule" id="PRU00047"/>
    </source>
</evidence>
<keyword evidence="4" id="KW-0378">Hydrolase</keyword>
<feature type="domain" description="Integrase catalytic" evidence="8">
    <location>
        <begin position="546"/>
        <end position="648"/>
    </location>
</feature>
<feature type="compositionally biased region" description="Basic and acidic residues" evidence="6">
    <location>
        <begin position="253"/>
        <end position="262"/>
    </location>
</feature>
<dbReference type="GO" id="GO:0003676">
    <property type="term" value="F:nucleic acid binding"/>
    <property type="evidence" value="ECO:0007669"/>
    <property type="project" value="InterPro"/>
</dbReference>
<dbReference type="InterPro" id="IPR043502">
    <property type="entry name" value="DNA/RNA_pol_sf"/>
</dbReference>
<feature type="domain" description="Integrase catalytic" evidence="8">
    <location>
        <begin position="1044"/>
        <end position="1139"/>
    </location>
</feature>
<dbReference type="Pfam" id="PF25597">
    <property type="entry name" value="SH3_retrovirus"/>
    <property type="match status" value="3"/>
</dbReference>
<feature type="compositionally biased region" description="Polar residues" evidence="6">
    <location>
        <begin position="763"/>
        <end position="774"/>
    </location>
</feature>
<dbReference type="InterPro" id="IPR054722">
    <property type="entry name" value="PolX-like_BBD"/>
</dbReference>
<dbReference type="GO" id="GO:0008270">
    <property type="term" value="F:zinc ion binding"/>
    <property type="evidence" value="ECO:0007669"/>
    <property type="project" value="UniProtKB-KW"/>
</dbReference>
<feature type="domain" description="Integrase catalytic" evidence="8">
    <location>
        <begin position="1533"/>
        <end position="1693"/>
    </location>
</feature>
<dbReference type="GO" id="GO:0006508">
    <property type="term" value="P:proteolysis"/>
    <property type="evidence" value="ECO:0007669"/>
    <property type="project" value="UniProtKB-KW"/>
</dbReference>
<keyword evidence="3" id="KW-0064">Aspartyl protease</keyword>
<keyword evidence="5" id="KW-0863">Zinc-finger</keyword>
<dbReference type="Pfam" id="PF07727">
    <property type="entry name" value="RVT_2"/>
    <property type="match status" value="4"/>
</dbReference>
<dbReference type="Gene3D" id="3.10.690.10">
    <property type="entry name" value="Bifunctional nuclease domain"/>
    <property type="match status" value="1"/>
</dbReference>
<gene>
    <name evidence="9" type="ORF">F3Y22_tig00111689pilonHSYRG00088</name>
</gene>
<feature type="region of interest" description="Disordered" evidence="6">
    <location>
        <begin position="253"/>
        <end position="297"/>
    </location>
</feature>
<dbReference type="Pfam" id="PF13976">
    <property type="entry name" value="gag_pre-integrs"/>
    <property type="match status" value="2"/>
</dbReference>
<dbReference type="PROSITE" id="PS50158">
    <property type="entry name" value="ZF_CCHC"/>
    <property type="match status" value="1"/>
</dbReference>
<evidence type="ECO:0000256" key="3">
    <source>
        <dbReference type="ARBA" id="ARBA00022750"/>
    </source>
</evidence>
<dbReference type="CDD" id="cd09272">
    <property type="entry name" value="RNase_HI_RT_Ty1"/>
    <property type="match status" value="1"/>
</dbReference>
<dbReference type="GO" id="GO:0004190">
    <property type="term" value="F:aspartic-type endopeptidase activity"/>
    <property type="evidence" value="ECO:0007669"/>
    <property type="project" value="UniProtKB-KW"/>
</dbReference>
<keyword evidence="1" id="KW-0645">Protease</keyword>
<dbReference type="Gene3D" id="4.10.60.10">
    <property type="entry name" value="Zinc finger, CCHC-type"/>
    <property type="match status" value="1"/>
</dbReference>
<dbReference type="SMART" id="SM00343">
    <property type="entry name" value="ZnF_C2HC"/>
    <property type="match status" value="1"/>
</dbReference>
<evidence type="ECO:0000256" key="6">
    <source>
        <dbReference type="SAM" id="MobiDB-lite"/>
    </source>
</evidence>
<feature type="domain" description="CCHC-type" evidence="7">
    <location>
        <begin position="301"/>
        <end position="315"/>
    </location>
</feature>
<dbReference type="Pfam" id="PF22936">
    <property type="entry name" value="Pol_BBD"/>
    <property type="match status" value="1"/>
</dbReference>
<accession>A0A6A2YIH4</accession>
<name>A0A6A2YIH4_HIBSY</name>
<reference evidence="9" key="1">
    <citation type="submission" date="2019-09" db="EMBL/GenBank/DDBJ databases">
        <title>Draft genome information of white flower Hibiscus syriacus.</title>
        <authorList>
            <person name="Kim Y.-M."/>
        </authorList>
    </citation>
    <scope>NUCLEOTIDE SEQUENCE [LARGE SCALE GENOMIC DNA]</scope>
    <source>
        <strain evidence="9">YM2019G1</strain>
    </source>
</reference>
<dbReference type="InterPro" id="IPR001878">
    <property type="entry name" value="Znf_CCHC"/>
</dbReference>
<evidence type="ECO:0008006" key="11">
    <source>
        <dbReference type="Google" id="ProtNLM"/>
    </source>
</evidence>
<dbReference type="SUPFAM" id="SSF103256">
    <property type="entry name" value="Hypothetical protein TM0160"/>
    <property type="match status" value="1"/>
</dbReference>
<dbReference type="PROSITE" id="PS50994">
    <property type="entry name" value="INTEGRASE"/>
    <property type="match status" value="3"/>
</dbReference>
<dbReference type="GO" id="GO:0015074">
    <property type="term" value="P:DNA integration"/>
    <property type="evidence" value="ECO:0007669"/>
    <property type="project" value="InterPro"/>
</dbReference>
<evidence type="ECO:0000313" key="10">
    <source>
        <dbReference type="Proteomes" id="UP000436088"/>
    </source>
</evidence>
<dbReference type="InterPro" id="IPR057670">
    <property type="entry name" value="SH3_retrovirus"/>
</dbReference>
<dbReference type="SUPFAM" id="SSF57756">
    <property type="entry name" value="Retrovirus zinc finger-like domains"/>
    <property type="match status" value="1"/>
</dbReference>
<dbReference type="InterPro" id="IPR013103">
    <property type="entry name" value="RVT_2"/>
</dbReference>
<dbReference type="Pfam" id="PF14223">
    <property type="entry name" value="Retrotran_gag_2"/>
    <property type="match status" value="1"/>
</dbReference>
<feature type="compositionally biased region" description="Basic and acidic residues" evidence="6">
    <location>
        <begin position="1183"/>
        <end position="1203"/>
    </location>
</feature>
<dbReference type="InterPro" id="IPR012337">
    <property type="entry name" value="RNaseH-like_sf"/>
</dbReference>
<feature type="compositionally biased region" description="Polar residues" evidence="6">
    <location>
        <begin position="263"/>
        <end position="276"/>
    </location>
</feature>
<evidence type="ECO:0000313" key="9">
    <source>
        <dbReference type="EMBL" id="KAE8675254.1"/>
    </source>
</evidence>
<keyword evidence="2" id="KW-0479">Metal-binding</keyword>
<dbReference type="InterPro" id="IPR025724">
    <property type="entry name" value="GAG-pre-integrase_dom"/>
</dbReference>
<evidence type="ECO:0000256" key="4">
    <source>
        <dbReference type="ARBA" id="ARBA00022801"/>
    </source>
</evidence>
<feature type="compositionally biased region" description="Basic and acidic residues" evidence="6">
    <location>
        <begin position="720"/>
        <end position="756"/>
    </location>
</feature>
<evidence type="ECO:0000256" key="2">
    <source>
        <dbReference type="ARBA" id="ARBA00022723"/>
    </source>
</evidence>
<dbReference type="Proteomes" id="UP000436088">
    <property type="component" value="Unassembled WGS sequence"/>
</dbReference>
<dbReference type="InterPro" id="IPR036875">
    <property type="entry name" value="Znf_CCHC_sf"/>
</dbReference>
<organism evidence="9 10">
    <name type="scientific">Hibiscus syriacus</name>
    <name type="common">Rose of Sharon</name>
    <dbReference type="NCBI Taxonomy" id="106335"/>
    <lineage>
        <taxon>Eukaryota</taxon>
        <taxon>Viridiplantae</taxon>
        <taxon>Streptophyta</taxon>
        <taxon>Embryophyta</taxon>
        <taxon>Tracheophyta</taxon>
        <taxon>Spermatophyta</taxon>
        <taxon>Magnoliopsida</taxon>
        <taxon>eudicotyledons</taxon>
        <taxon>Gunneridae</taxon>
        <taxon>Pentapetalae</taxon>
        <taxon>rosids</taxon>
        <taxon>malvids</taxon>
        <taxon>Malvales</taxon>
        <taxon>Malvaceae</taxon>
        <taxon>Malvoideae</taxon>
        <taxon>Hibiscus</taxon>
    </lineage>
</organism>
<evidence type="ECO:0000256" key="1">
    <source>
        <dbReference type="ARBA" id="ARBA00022670"/>
    </source>
</evidence>
<dbReference type="Pfam" id="PF00665">
    <property type="entry name" value="rve"/>
    <property type="match status" value="2"/>
</dbReference>
<dbReference type="Gene3D" id="3.30.420.10">
    <property type="entry name" value="Ribonuclease H-like superfamily/Ribonuclease H"/>
    <property type="match status" value="3"/>
</dbReference>
<sequence length="2286" mass="262307">MVSLQGPVICPAFQNKQVGVDSLMINRPLPWARLLIWGYRREIDGKSKSCKLIFRNCKTTVHCSFSPSSDGNGNMGESLDENDENYVNSCVVEADEVRPTLYHVIKDMVEMMGYSVKLVRIAKRVHGAYFAHLYLTKSSLNVDVAKSQHRKKLKMKAILRKDCCLAAISERPVNFTDDNKWIETDENVMTNFHLTLADELTSLRCTIGEQERVELLLQSLPDSYDQLIINLTNSNVISLVFDDVAAAVLQEENRRKNKEDRQVNLQQAEALTTTRGRSTERDQSSSHKHGRSKSRSKKNLKCYNCGKKGHLKNDCWSLNKNSNPQGNTANTSDDGDALCCETSTTVEGRKRYADIWLIDSGATYHMTSRREWFHHYEPVSGESVYSCNDHALEIICVGTIKLKMYDGTIKVVRDVRHVKGLKKNLLSYGLLDNNASKIETRKEIMKVIRGALVVLKGEKIAANLYMLNGETLLEAEASVASCSSDSAMLWHQKLGHMSEQGMKVLVEQKLLPGLTNVSLTLREHCITSKQHQLKFNTSNSRGKSVIELVHSDVWQAPVTSLGGAKYFVSFIDDYSRRCWVYPIKKKSDVFSTFKNFKALVEFDSGNKIKCFRTDDGGEYTSEEFDDFYWKEGIKRQFTLANTPQQNGAEAVNTTCYLVNRAPSTVIELKTPMEMWTGKPADYSNLHVFGSIMVKGYRLWDPTARKVIISRDVVFVEDKLQRKEDDDSVEKSETTQIHVEKEFEKEDSSEAEPAHDEQEPESSEAPTNQDGKPSTYQEAINSLDASLWMMAMQEEIEALYKNNIWDLVPLPLGMKPIGNKWVFKIKRNGDDQVERYRARLVVKGYAKKEGIDFNEIFSPVVRLTTVRVVLAMCATLNLHLEQLDVKTAFFMEILKKRFTCSNLKILKKKKRKTWRPNKDHIEELKAQLAREFEMEDLGSANKILGMQIHRDRSNRKIWLSQKNYLKKILSRFSMQDYSAMLCHQKLGHMSEQGMKVLVEQKLLPGLTNVSLTLREHCITKVRCVSTFKIFKERVEFDSGNKIKCFRTDNGGEYISEEFDDFCRKEGIKRQFTVANTLQQNGVVERMNKTLLERTRVILRDAGLEKSFWAEAVNTTCYLVNRAPSTVIELKTPMEMWTGKPADYSNLHVFGSIVVKRYRLWDPTARKVIISRDVVFVEDKLQRKEDDDSIEKSETTQIHVEKEFEQGDSSEAEPASSEAPTTQDGEPSTYQEAINSLDASLWMMAMQEEIEALYKNNIWDLVPLPLGRKPIGNKWVFKIKRNGDDQVERYRARLVVKGYAKKEGFDFNEIFSPVVRLTTVRVVLAMCATLNLHLEQLDVKTAFLHGNLEEEICMLQPEDFKEKEKKNLVCRLNKSLYGLKHTPRCWYKRFDSFIMCLGYNILNANHCAYFKRRPNKDHIEELKAQLAREFEMKDLGSTNKILGMQIHRDRSNRKIWLLQKNYLKKILSRFSISDSAMLWHQKLGHMSEQGMKVLVEQKLLPGLTNVSLTLREHCITSKQHQLKFNTSNSRGKSVIELVHSDVWQAPVTSLGGAKYFVSFIDDYSRRCWVYSIKKKSDVFSTFKNFKERVEFDSGNKIKCFRTYNGGEYTSEEFDDFCRKEGIKRQFTVANTLQQNGVVERMNKTLLERTRVMLRDAGLEKSFWAEAVNTTCYLVNRAPSTVIELKTPMEMWTGKPADYSNLHVFGSIVVKGYRLWDPTARKVIISRDVVFVEDKLQRKEDDDNVEKSETTQIHDGEPSTYQEAINNSDASLWMMAMQEEIEALYKNNIWDLVPLPLGRKPIGNKWVFKIKRNGDDQVERYRARLVVKGYAQKEEQLDVKTAFLHGNLEEEIYMLQPEDLMRPNKDHIEELKSQLDRKFEMKDLGSANKILGMQIHRDRSNRKIWLSQKNYLKKILSRFSMQDCKPISTPLPINFKLSSSMSPSSEEERMEMSRVPYVSAVGNLMFAMICTRPDIAQAVGVVSRYMVNPGKEHWNTVKRILRYIKGTSNVALCYGGSNLLINGYVDSDYTRDLDKNKSTTRYVFKVVGAAVSWVSKLQSVVATSTTEAEYVTTTQASKEAIWLKMLLEELGYNQEYVSLFYDSQSALHLARNPKFHSRTKYIRVQYHFIHEKVEEGTVDMQKIHTKDNIADFMTKAINADKFTWCRSSCGLTQTCDFALSDSRLPQQMSPESDETESVAFDLRPSDAINIALFGIMTLEAYLVCSEGKLSIQSPASDILPHTELDQPSGQHCLDSEEFKIVSDLNEAISQERYKDAGTLPLSAHLCSIV</sequence>
<proteinExistence type="predicted"/>
<dbReference type="PANTHER" id="PTHR42648">
    <property type="entry name" value="TRANSPOSASE, PUTATIVE-RELATED"/>
    <property type="match status" value="1"/>
</dbReference>